<dbReference type="OrthoDB" id="5215637at2759"/>
<dbReference type="GeneID" id="9227804"/>
<sequence length="315" mass="33936">MDLPLSSVDGVDGVAGDREKHERITCYSYDSKREYPNHVKCPNSDSCCESIDQCRSDRLCTSKDDPKTLIRAPCAYKPWTNSCAQVCLYDNKDSLVLPRAVVCEQPGPSNGSYCCDDNRTCCIDRAGFFLDENGLLIGRANETDNSTLSPKPIGVSVTALRGMGSPVATSTPVRSPVNDKTGLSTAAKAGIGVGVGVAVLLAVIAGTLLFLRNQRRKTKRARAASTAAATSTAGTDAPTETWDNEDKVPLPSDQRREKEEERAFELMGDGATPELEGVESPRHEAPPSELPVVREEHSALIELPADQPTGKPRRC</sequence>
<evidence type="ECO:0000313" key="3">
    <source>
        <dbReference type="EMBL" id="EEQ35257.1"/>
    </source>
</evidence>
<evidence type="ECO:0000313" key="4">
    <source>
        <dbReference type="Proteomes" id="UP000002035"/>
    </source>
</evidence>
<dbReference type="VEuPathDB" id="FungiDB:MCYG_08076"/>
<keyword evidence="2" id="KW-0472">Membrane</keyword>
<keyword evidence="2" id="KW-0812">Transmembrane</keyword>
<keyword evidence="2" id="KW-1133">Transmembrane helix</keyword>
<dbReference type="Proteomes" id="UP000002035">
    <property type="component" value="Unassembled WGS sequence"/>
</dbReference>
<feature type="compositionally biased region" description="Low complexity" evidence="1">
    <location>
        <begin position="223"/>
        <end position="233"/>
    </location>
</feature>
<dbReference type="HOGENOM" id="CLU_879901_0_0_1"/>
<protein>
    <submittedName>
        <fullName evidence="3">Uncharacterized protein</fullName>
    </submittedName>
</protein>
<gene>
    <name evidence="3" type="ORF">MCYG_08076</name>
</gene>
<dbReference type="EMBL" id="DS995708">
    <property type="protein sequence ID" value="EEQ35257.1"/>
    <property type="molecule type" value="Genomic_DNA"/>
</dbReference>
<organism evidence="3 4">
    <name type="scientific">Arthroderma otae (strain ATCC MYA-4605 / CBS 113480)</name>
    <name type="common">Microsporum canis</name>
    <dbReference type="NCBI Taxonomy" id="554155"/>
    <lineage>
        <taxon>Eukaryota</taxon>
        <taxon>Fungi</taxon>
        <taxon>Dikarya</taxon>
        <taxon>Ascomycota</taxon>
        <taxon>Pezizomycotina</taxon>
        <taxon>Eurotiomycetes</taxon>
        <taxon>Eurotiomycetidae</taxon>
        <taxon>Onygenales</taxon>
        <taxon>Arthrodermataceae</taxon>
        <taxon>Microsporum</taxon>
    </lineage>
</organism>
<evidence type="ECO:0000256" key="1">
    <source>
        <dbReference type="SAM" id="MobiDB-lite"/>
    </source>
</evidence>
<feature type="transmembrane region" description="Helical" evidence="2">
    <location>
        <begin position="189"/>
        <end position="211"/>
    </location>
</feature>
<dbReference type="STRING" id="554155.C5FZF4"/>
<feature type="compositionally biased region" description="Basic and acidic residues" evidence="1">
    <location>
        <begin position="279"/>
        <end position="292"/>
    </location>
</feature>
<dbReference type="eggNOG" id="ENOG502SVD7">
    <property type="taxonomic scope" value="Eukaryota"/>
</dbReference>
<keyword evidence="4" id="KW-1185">Reference proteome</keyword>
<accession>C5FZF4</accession>
<dbReference type="RefSeq" id="XP_002842993.1">
    <property type="nucleotide sequence ID" value="XM_002842947.1"/>
</dbReference>
<evidence type="ECO:0000256" key="2">
    <source>
        <dbReference type="SAM" id="Phobius"/>
    </source>
</evidence>
<name>C5FZF4_ARTOC</name>
<reference evidence="4" key="1">
    <citation type="journal article" date="2012" name="MBio">
        <title>Comparative genome analysis of Trichophyton rubrum and related dermatophytes reveals candidate genes involved in infection.</title>
        <authorList>
            <person name="Martinez D.A."/>
            <person name="Oliver B.G."/>
            <person name="Graeser Y."/>
            <person name="Goldberg J.M."/>
            <person name="Li W."/>
            <person name="Martinez-Rossi N.M."/>
            <person name="Monod M."/>
            <person name="Shelest E."/>
            <person name="Barton R.C."/>
            <person name="Birch E."/>
            <person name="Brakhage A.A."/>
            <person name="Chen Z."/>
            <person name="Gurr S.J."/>
            <person name="Heiman D."/>
            <person name="Heitman J."/>
            <person name="Kosti I."/>
            <person name="Rossi A."/>
            <person name="Saif S."/>
            <person name="Samalova M."/>
            <person name="Saunders C.W."/>
            <person name="Shea T."/>
            <person name="Summerbell R.C."/>
            <person name="Xu J."/>
            <person name="Young S."/>
            <person name="Zeng Q."/>
            <person name="Birren B.W."/>
            <person name="Cuomo C.A."/>
            <person name="White T.C."/>
        </authorList>
    </citation>
    <scope>NUCLEOTIDE SEQUENCE [LARGE SCALE GENOMIC DNA]</scope>
    <source>
        <strain evidence="4">ATCC MYA-4605 / CBS 113480</strain>
    </source>
</reference>
<feature type="compositionally biased region" description="Basic and acidic residues" evidence="1">
    <location>
        <begin position="244"/>
        <end position="264"/>
    </location>
</feature>
<dbReference type="OMA" id="CCIDRAG"/>
<proteinExistence type="predicted"/>
<dbReference type="AlphaFoldDB" id="C5FZF4"/>
<feature type="region of interest" description="Disordered" evidence="1">
    <location>
        <begin position="219"/>
        <end position="292"/>
    </location>
</feature>